<gene>
    <name evidence="1" type="ORF">M378DRAFT_155760</name>
</gene>
<proteinExistence type="predicted"/>
<dbReference type="Proteomes" id="UP000054549">
    <property type="component" value="Unassembled WGS sequence"/>
</dbReference>
<sequence>MSWKLGVVRGRIKTCKEHRRWLLQMHEFLYSILRFSKRQQYIFCLRGCDRIRRRQSLFIADC</sequence>
<name>A0A0C2T4J6_AMAMK</name>
<dbReference type="AlphaFoldDB" id="A0A0C2T4J6"/>
<protein>
    <submittedName>
        <fullName evidence="1">Uncharacterized protein</fullName>
    </submittedName>
</protein>
<organism evidence="1 2">
    <name type="scientific">Amanita muscaria (strain Koide BX008)</name>
    <dbReference type="NCBI Taxonomy" id="946122"/>
    <lineage>
        <taxon>Eukaryota</taxon>
        <taxon>Fungi</taxon>
        <taxon>Dikarya</taxon>
        <taxon>Basidiomycota</taxon>
        <taxon>Agaricomycotina</taxon>
        <taxon>Agaricomycetes</taxon>
        <taxon>Agaricomycetidae</taxon>
        <taxon>Agaricales</taxon>
        <taxon>Pluteineae</taxon>
        <taxon>Amanitaceae</taxon>
        <taxon>Amanita</taxon>
    </lineage>
</organism>
<keyword evidence="2" id="KW-1185">Reference proteome</keyword>
<dbReference type="InParanoid" id="A0A0C2T4J6"/>
<evidence type="ECO:0000313" key="1">
    <source>
        <dbReference type="EMBL" id="KIL70830.1"/>
    </source>
</evidence>
<dbReference type="EMBL" id="KN818223">
    <property type="protein sequence ID" value="KIL70830.1"/>
    <property type="molecule type" value="Genomic_DNA"/>
</dbReference>
<reference evidence="1 2" key="1">
    <citation type="submission" date="2014-04" db="EMBL/GenBank/DDBJ databases">
        <title>Evolutionary Origins and Diversification of the Mycorrhizal Mutualists.</title>
        <authorList>
            <consortium name="DOE Joint Genome Institute"/>
            <consortium name="Mycorrhizal Genomics Consortium"/>
            <person name="Kohler A."/>
            <person name="Kuo A."/>
            <person name="Nagy L.G."/>
            <person name="Floudas D."/>
            <person name="Copeland A."/>
            <person name="Barry K.W."/>
            <person name="Cichocki N."/>
            <person name="Veneault-Fourrey C."/>
            <person name="LaButti K."/>
            <person name="Lindquist E.A."/>
            <person name="Lipzen A."/>
            <person name="Lundell T."/>
            <person name="Morin E."/>
            <person name="Murat C."/>
            <person name="Riley R."/>
            <person name="Ohm R."/>
            <person name="Sun H."/>
            <person name="Tunlid A."/>
            <person name="Henrissat B."/>
            <person name="Grigoriev I.V."/>
            <person name="Hibbett D.S."/>
            <person name="Martin F."/>
        </authorList>
    </citation>
    <scope>NUCLEOTIDE SEQUENCE [LARGE SCALE GENOMIC DNA]</scope>
    <source>
        <strain evidence="1 2">Koide BX008</strain>
    </source>
</reference>
<accession>A0A0C2T4J6</accession>
<evidence type="ECO:0000313" key="2">
    <source>
        <dbReference type="Proteomes" id="UP000054549"/>
    </source>
</evidence>
<dbReference type="HOGENOM" id="CLU_2903710_0_0_1"/>